<dbReference type="InterPro" id="IPR056097">
    <property type="entry name" value="DUF7680"/>
</dbReference>
<accession>A0ABR9V2P4</accession>
<evidence type="ECO:0000259" key="1">
    <source>
        <dbReference type="Pfam" id="PF24728"/>
    </source>
</evidence>
<dbReference type="Pfam" id="PF24728">
    <property type="entry name" value="DUF7680"/>
    <property type="match status" value="1"/>
</dbReference>
<sequence length="142" mass="16659">MQEFQLRIVPLKDNHFIIQLYQWDYKKAGEKKRLSPQKVGVLKMNKIILVRDAIYQTLKDNKYDPKTLNNKRKSNYILTESSGINLAILFKTIQPLRKEEKIISIMNSIMAMSHEEAYYWFAKISGDRGNLALRALRILLAD</sequence>
<evidence type="ECO:0000313" key="3">
    <source>
        <dbReference type="Proteomes" id="UP000654604"/>
    </source>
</evidence>
<dbReference type="EMBL" id="JADEWC010000002">
    <property type="protein sequence ID" value="MBE9221376.1"/>
    <property type="molecule type" value="Genomic_DNA"/>
</dbReference>
<evidence type="ECO:0000313" key="2">
    <source>
        <dbReference type="EMBL" id="MBE9221376.1"/>
    </source>
</evidence>
<protein>
    <recommendedName>
        <fullName evidence="1">DUF7680 domain-containing protein</fullName>
    </recommendedName>
</protein>
<proteinExistence type="predicted"/>
<reference evidence="2 3" key="1">
    <citation type="submission" date="2020-10" db="EMBL/GenBank/DDBJ databases">
        <authorList>
            <person name="Castelo-Branco R."/>
            <person name="Eusebio N."/>
            <person name="Adriana R."/>
            <person name="Vieira A."/>
            <person name="Brugerolle De Fraissinette N."/>
            <person name="Rezende De Castro R."/>
            <person name="Schneider M.P."/>
            <person name="Vasconcelos V."/>
            <person name="Leao P.N."/>
        </authorList>
    </citation>
    <scope>NUCLEOTIDE SEQUENCE [LARGE SCALE GENOMIC DNA]</scope>
    <source>
        <strain evidence="2 3">LEGE 03274</strain>
    </source>
</reference>
<keyword evidence="3" id="KW-1185">Reference proteome</keyword>
<dbReference type="RefSeq" id="WP_193799569.1">
    <property type="nucleotide sequence ID" value="NZ_JADEWC010000002.1"/>
</dbReference>
<comment type="caution">
    <text evidence="2">The sequence shown here is derived from an EMBL/GenBank/DDBJ whole genome shotgun (WGS) entry which is preliminary data.</text>
</comment>
<feature type="domain" description="DUF7680" evidence="1">
    <location>
        <begin position="4"/>
        <end position="142"/>
    </location>
</feature>
<organism evidence="2 3">
    <name type="scientific">Cyanobacterium stanieri LEGE 03274</name>
    <dbReference type="NCBI Taxonomy" id="1828756"/>
    <lineage>
        <taxon>Bacteria</taxon>
        <taxon>Bacillati</taxon>
        <taxon>Cyanobacteriota</taxon>
        <taxon>Cyanophyceae</taxon>
        <taxon>Oscillatoriophycideae</taxon>
        <taxon>Chroococcales</taxon>
        <taxon>Geminocystaceae</taxon>
        <taxon>Cyanobacterium</taxon>
    </lineage>
</organism>
<dbReference type="Proteomes" id="UP000654604">
    <property type="component" value="Unassembled WGS sequence"/>
</dbReference>
<name>A0ABR9V2P4_9CHRO</name>
<gene>
    <name evidence="2" type="ORF">IQ215_01575</name>
</gene>